<evidence type="ECO:0000256" key="2">
    <source>
        <dbReference type="ARBA" id="ARBA00038251"/>
    </source>
</evidence>
<keyword evidence="7" id="KW-1185">Reference proteome</keyword>
<evidence type="ECO:0000256" key="4">
    <source>
        <dbReference type="SAM" id="MobiDB-lite"/>
    </source>
</evidence>
<name>A0AAD2Q5R6_9AGAR</name>
<proteinExistence type="inferred from homology"/>
<accession>A0AAD2Q5R6</accession>
<evidence type="ECO:0000313" key="7">
    <source>
        <dbReference type="Proteomes" id="UP001295794"/>
    </source>
</evidence>
<evidence type="ECO:0000313" key="5">
    <source>
        <dbReference type="EMBL" id="CAK5278748.1"/>
    </source>
</evidence>
<feature type="compositionally biased region" description="Basic and acidic residues" evidence="4">
    <location>
        <begin position="745"/>
        <end position="757"/>
    </location>
</feature>
<protein>
    <recommendedName>
        <fullName evidence="8">TPR-like protein</fullName>
    </recommendedName>
</protein>
<dbReference type="PROSITE" id="PS50005">
    <property type="entry name" value="TPR"/>
    <property type="match status" value="1"/>
</dbReference>
<comment type="caution">
    <text evidence="6">The sequence shown here is derived from an EMBL/GenBank/DDBJ whole genome shotgun (WGS) entry which is preliminary data.</text>
</comment>
<gene>
    <name evidence="5" type="ORF">MYCIT1_LOCUS28290</name>
    <name evidence="6" type="ORF">MYCIT1_LOCUS28306</name>
</gene>
<evidence type="ECO:0000256" key="1">
    <source>
        <dbReference type="ARBA" id="ARBA00002550"/>
    </source>
</evidence>
<dbReference type="Pfam" id="PF13181">
    <property type="entry name" value="TPR_8"/>
    <property type="match status" value="1"/>
</dbReference>
<evidence type="ECO:0000256" key="3">
    <source>
        <dbReference type="PROSITE-ProRule" id="PRU00339"/>
    </source>
</evidence>
<dbReference type="SUPFAM" id="SSF48452">
    <property type="entry name" value="TPR-like"/>
    <property type="match status" value="1"/>
</dbReference>
<dbReference type="PANTHER" id="PTHR23083:SF464">
    <property type="entry name" value="TETRATRICOPEPTIDE REPEAT DOMAIN 7, ISOFORM A"/>
    <property type="match status" value="1"/>
</dbReference>
<dbReference type="EMBL" id="CAVNYO010000426">
    <property type="protein sequence ID" value="CAK5278755.1"/>
    <property type="molecule type" value="Genomic_DNA"/>
</dbReference>
<dbReference type="InterPro" id="IPR019734">
    <property type="entry name" value="TPR_rpt"/>
</dbReference>
<dbReference type="Gene3D" id="1.25.40.10">
    <property type="entry name" value="Tetratricopeptide repeat domain"/>
    <property type="match status" value="2"/>
</dbReference>
<comment type="function">
    <text evidence="1">Involved in endocytosis.</text>
</comment>
<reference evidence="6" key="1">
    <citation type="submission" date="2023-11" db="EMBL/GenBank/DDBJ databases">
        <authorList>
            <person name="De Vega J J."/>
            <person name="De Vega J J."/>
        </authorList>
    </citation>
    <scope>NUCLEOTIDE SEQUENCE</scope>
</reference>
<dbReference type="AlphaFoldDB" id="A0AAD2Q5R6"/>
<sequence>MSYSNITPMATPNPVTLPVPSTTLPPNVSNHIPNSTSGGKDRYYLEALHRALATGDWAAAFPAKAPNGQLLSWGEVLRKFRKHTYAAGLTKAREMAEVAESVWTVGLLLDSGSGDTGGAGGGMSDLQTESEAELPVHLGDSVMVPSQHCDEARAIYESLKKSGAGNGEESPTTRRTLAYLAYALGDTAECLAHLGQLSDVATVGTSGDDGDRRTATLKVTAMDPTTSWTISQLSTTTTGPDGESIDAVGLWSLIEVMRSVCLYGMAKEKLGDVTSALSTYLNALPLVARPPPPFAITCELWRWTEMLLWRGVVLAALTRDEALWRVFELYATLSAGWPASFRAGHRCVVATLHLRACVLTKNVADSKHIVDGLRVVLAASTRFPKAGERNTRVEDFVDLIVAVWEVGGGEPGWIIEHLWWATRLTFNSHRIMRHLTRLLTVSGDTNLAKETLLLYVQIVSKAAQTGLSEDADTDTHFVQTLVSGARMLCKIGDVVTARTLIKAVRSGRLDPSAIALVASVDLAEGVSCLVAGQVDEAHAFFVKAVDGNPGAASHYHLAMTYAWPGATAFDLEKALANAGLAVERDPGEVRHWHLLGLLLAASEQWKAADEILEHAEALPVVSPAIGIEGLPVTEPVVDMLLMDEMGVPPSDGLLMAVQDHPPASRAEMFEHALQLRMTHAVLTERVEGPEGAESKWLEVFQWIAEQRGLDIAHVSKDSEPREEDSQPVPPPPIPIMIEPATPDESDARSSVERDPTTGKKKMQQMLKNRVHQGQARISTISRRVRGHHGNALRRTLSTPDFHAVFKQTVYQASSIHSRRKLGLGSGSGFNSGAPSVAGSVLQVSPPPPSPSLSPVTVSRESRLESDLWLMSAATFRRLGKIEQAKGAIQEAEVQDATNPGVWVQLGLYHQALGQMQHAVDALQKALWIDTECVAAAVGLAAVYLADKDGGRAKVDMVAGMLAHLVCGRGRYIPEVWYFLGKAYACQSRMYAEKECLSQALRLAEQQSVRELRQALGLCF</sequence>
<keyword evidence="3" id="KW-0802">TPR repeat</keyword>
<feature type="region of interest" description="Disordered" evidence="4">
    <location>
        <begin position="716"/>
        <end position="764"/>
    </location>
</feature>
<dbReference type="Proteomes" id="UP001295794">
    <property type="component" value="Unassembled WGS sequence"/>
</dbReference>
<dbReference type="EMBL" id="CAVNYO010000425">
    <property type="protein sequence ID" value="CAK5278748.1"/>
    <property type="molecule type" value="Genomic_DNA"/>
</dbReference>
<evidence type="ECO:0008006" key="8">
    <source>
        <dbReference type="Google" id="ProtNLM"/>
    </source>
</evidence>
<dbReference type="SMART" id="SM00028">
    <property type="entry name" value="TPR"/>
    <property type="match status" value="3"/>
</dbReference>
<comment type="similarity">
    <text evidence="2">Belongs to the YPP1 family.</text>
</comment>
<dbReference type="InterPro" id="IPR051722">
    <property type="entry name" value="Endocytosis_PI4K-reg_protein"/>
</dbReference>
<dbReference type="InterPro" id="IPR011990">
    <property type="entry name" value="TPR-like_helical_dom_sf"/>
</dbReference>
<feature type="repeat" description="TPR" evidence="3">
    <location>
        <begin position="899"/>
        <end position="932"/>
    </location>
</feature>
<organism evidence="6 7">
    <name type="scientific">Mycena citricolor</name>
    <dbReference type="NCBI Taxonomy" id="2018698"/>
    <lineage>
        <taxon>Eukaryota</taxon>
        <taxon>Fungi</taxon>
        <taxon>Dikarya</taxon>
        <taxon>Basidiomycota</taxon>
        <taxon>Agaricomycotina</taxon>
        <taxon>Agaricomycetes</taxon>
        <taxon>Agaricomycetidae</taxon>
        <taxon>Agaricales</taxon>
        <taxon>Marasmiineae</taxon>
        <taxon>Mycenaceae</taxon>
        <taxon>Mycena</taxon>
    </lineage>
</organism>
<dbReference type="PANTHER" id="PTHR23083">
    <property type="entry name" value="TETRATRICOPEPTIDE REPEAT PROTEIN, TPR"/>
    <property type="match status" value="1"/>
</dbReference>
<evidence type="ECO:0000313" key="6">
    <source>
        <dbReference type="EMBL" id="CAK5278755.1"/>
    </source>
</evidence>